<evidence type="ECO:0000256" key="1">
    <source>
        <dbReference type="ARBA" id="ARBA00005336"/>
    </source>
</evidence>
<comment type="caution">
    <text evidence="6">The sequence shown here is derived from an EMBL/GenBank/DDBJ whole genome shotgun (WGS) entry which is preliminary data.</text>
</comment>
<dbReference type="SUPFAM" id="SSF52279">
    <property type="entry name" value="Beta-D-glucan exohydrolase, C-terminal domain"/>
    <property type="match status" value="1"/>
</dbReference>
<evidence type="ECO:0000256" key="2">
    <source>
        <dbReference type="ARBA" id="ARBA00022801"/>
    </source>
</evidence>
<dbReference type="Pfam" id="PF01915">
    <property type="entry name" value="Glyco_hydro_3_C"/>
    <property type="match status" value="1"/>
</dbReference>
<evidence type="ECO:0000313" key="6">
    <source>
        <dbReference type="EMBL" id="MCF1716690.1"/>
    </source>
</evidence>
<dbReference type="PANTHER" id="PTHR42715:SF10">
    <property type="entry name" value="BETA-GLUCOSIDASE"/>
    <property type="match status" value="1"/>
</dbReference>
<dbReference type="GO" id="GO:0016787">
    <property type="term" value="F:hydrolase activity"/>
    <property type="evidence" value="ECO:0007669"/>
    <property type="project" value="UniProtKB-KW"/>
</dbReference>
<keyword evidence="3" id="KW-0119">Carbohydrate metabolism</keyword>
<comment type="similarity">
    <text evidence="1 4">Belongs to the glycosyl hydrolase 3 family.</text>
</comment>
<dbReference type="InterPro" id="IPR036962">
    <property type="entry name" value="Glyco_hydro_3_N_sf"/>
</dbReference>
<dbReference type="Gene3D" id="3.40.50.1700">
    <property type="entry name" value="Glycoside hydrolase family 3 C-terminal domain"/>
    <property type="match status" value="2"/>
</dbReference>
<gene>
    <name evidence="6" type="ORF">L0U88_18760</name>
</gene>
<dbReference type="Pfam" id="PF00933">
    <property type="entry name" value="Glyco_hydro_3"/>
    <property type="match status" value="1"/>
</dbReference>
<keyword evidence="2 4" id="KW-0378">Hydrolase</keyword>
<evidence type="ECO:0000256" key="4">
    <source>
        <dbReference type="RuleBase" id="RU361161"/>
    </source>
</evidence>
<dbReference type="InterPro" id="IPR011658">
    <property type="entry name" value="PA14_dom"/>
</dbReference>
<evidence type="ECO:0000256" key="3">
    <source>
        <dbReference type="ARBA" id="ARBA00023277"/>
    </source>
</evidence>
<dbReference type="InterPro" id="IPR017853">
    <property type="entry name" value="GH"/>
</dbReference>
<dbReference type="EMBL" id="JAKEVY010000005">
    <property type="protein sequence ID" value="MCF1716690.1"/>
    <property type="molecule type" value="Genomic_DNA"/>
</dbReference>
<dbReference type="InterPro" id="IPR050288">
    <property type="entry name" value="Cellulose_deg_GH3"/>
</dbReference>
<accession>A0ABS9BM32</accession>
<dbReference type="Proteomes" id="UP001200145">
    <property type="component" value="Unassembled WGS sequence"/>
</dbReference>
<dbReference type="SMART" id="SM00758">
    <property type="entry name" value="PA14"/>
    <property type="match status" value="1"/>
</dbReference>
<dbReference type="InterPro" id="IPR001764">
    <property type="entry name" value="Glyco_hydro_3_N"/>
</dbReference>
<dbReference type="InterPro" id="IPR036881">
    <property type="entry name" value="Glyco_hydro_3_C_sf"/>
</dbReference>
<dbReference type="Pfam" id="PF14310">
    <property type="entry name" value="Fn3-like"/>
    <property type="match status" value="1"/>
</dbReference>
<dbReference type="SUPFAM" id="SSF56988">
    <property type="entry name" value="Anthrax protective antigen"/>
    <property type="match status" value="1"/>
</dbReference>
<dbReference type="InterPro" id="IPR026891">
    <property type="entry name" value="Fn3-like"/>
</dbReference>
<dbReference type="PROSITE" id="PS00775">
    <property type="entry name" value="GLYCOSYL_HYDROL_F3"/>
    <property type="match status" value="1"/>
</dbReference>
<sequence length="885" mass="97434">MKYLILAVSCLAIGGLKAQQPAYKNAALPVEQRVEDLLKRMTPEEKFWQCFMIPGEIKPGDEAKYKAGIFGFQVSAESKGGEAAQQLLQYNAKEDAVSLARKINGIQKYFTEQSRLGIPIIAFDEALHGLVRSGATAFPQAIALSSTWDTSLMSKVANAIALETKLRGIRQILSPVINLAHDVRWGRTEETYGEDPFLSAVMGVSFIGAFERMGVVTSPKHFAFNVGAGGRDSYPIDFSQQFLLETELIPFKAVFEKAGARSVMTAYNSINGQAATANNWLLNDLLKKQWGFKGFVISDAGAVGGALVLHKTAKDYPESSQQAISNGLDVIFQTDYAHHPLFMPPFVDGRIPQTRIDDAVRRILRIKFELGLFENPYVDETAIETLIDIAAHKKLAEEAAAKSFVLLKNEKLLPLRRQPASIALIGTDAAEGRLGGYSGPGNGIISIKTALEQKWTGTKINYAEGYERMGAEFVTIPAAHLFHTSKGKSVPGLLGEYFDQAAISGTPKLTRIDKQVQFKWTLYAPDPALRNDFYAVRWTGEVLAPETGTFKIGLEGNDGFRLYINGKLVVDHWSKQSFSLRTADVQLEKGKRYPIKIEFREPVGNAAIRLVWNAGHPFNWQEKIAAAVEAAQQSDVAVIVAGIHEGEFQDRAYLSLPGHQEELIQAVAATGKRVMVLLVGGSAITMKNWMHKVEAIAQIWYPGEQGGLAVADLLSGRINPAGRLPITFPVHEAQLPLTYYHKPTGRGDDYHNLSGEPLFPFGYGLSYTEFKYSNLRVLTPTIGSKDTAVIQCVVTNVGPVAGEEVVQLYIRDELASLARPIMQLKGFERISLLKGESRTVKFRLPASELAFLNQQLETVLEPGSFRIMIGASSRDIRLKADLELK</sequence>
<dbReference type="SUPFAM" id="SSF51445">
    <property type="entry name" value="(Trans)glycosidases"/>
    <property type="match status" value="1"/>
</dbReference>
<dbReference type="RefSeq" id="WP_234868061.1">
    <property type="nucleotide sequence ID" value="NZ_JAKEVY010000005.1"/>
</dbReference>
<dbReference type="Gene3D" id="2.60.40.10">
    <property type="entry name" value="Immunoglobulins"/>
    <property type="match status" value="1"/>
</dbReference>
<dbReference type="PRINTS" id="PR00133">
    <property type="entry name" value="GLHYDRLASE3"/>
</dbReference>
<keyword evidence="4" id="KW-0326">Glycosidase</keyword>
<dbReference type="InterPro" id="IPR013783">
    <property type="entry name" value="Ig-like_fold"/>
</dbReference>
<dbReference type="InterPro" id="IPR002772">
    <property type="entry name" value="Glyco_hydro_3_C"/>
</dbReference>
<dbReference type="PROSITE" id="PS51820">
    <property type="entry name" value="PA14"/>
    <property type="match status" value="1"/>
</dbReference>
<dbReference type="Gene3D" id="3.20.20.300">
    <property type="entry name" value="Glycoside hydrolase, family 3, N-terminal domain"/>
    <property type="match status" value="1"/>
</dbReference>
<organism evidence="6 7">
    <name type="scientific">Flavihumibacter fluminis</name>
    <dbReference type="NCBI Taxonomy" id="2909236"/>
    <lineage>
        <taxon>Bacteria</taxon>
        <taxon>Pseudomonadati</taxon>
        <taxon>Bacteroidota</taxon>
        <taxon>Chitinophagia</taxon>
        <taxon>Chitinophagales</taxon>
        <taxon>Chitinophagaceae</taxon>
        <taxon>Flavihumibacter</taxon>
    </lineage>
</organism>
<reference evidence="6 7" key="1">
    <citation type="submission" date="2022-01" db="EMBL/GenBank/DDBJ databases">
        <title>Flavihumibacter sp. nov., isolated from sediment of a river.</title>
        <authorList>
            <person name="Liu H."/>
        </authorList>
    </citation>
    <scope>NUCLEOTIDE SEQUENCE [LARGE SCALE GENOMIC DNA]</scope>
    <source>
        <strain evidence="6 7">RY-1</strain>
    </source>
</reference>
<protein>
    <submittedName>
        <fullName evidence="6">Glycoside hydrolase family 3 C-terminal domain-containing protein</fullName>
    </submittedName>
</protein>
<dbReference type="Pfam" id="PF07691">
    <property type="entry name" value="PA14"/>
    <property type="match status" value="1"/>
</dbReference>
<keyword evidence="7" id="KW-1185">Reference proteome</keyword>
<evidence type="ECO:0000313" key="7">
    <source>
        <dbReference type="Proteomes" id="UP001200145"/>
    </source>
</evidence>
<feature type="domain" description="PA14" evidence="5">
    <location>
        <begin position="488"/>
        <end position="628"/>
    </location>
</feature>
<dbReference type="InterPro" id="IPR019800">
    <property type="entry name" value="Glyco_hydro_3_AS"/>
</dbReference>
<dbReference type="PANTHER" id="PTHR42715">
    <property type="entry name" value="BETA-GLUCOSIDASE"/>
    <property type="match status" value="1"/>
</dbReference>
<dbReference type="InterPro" id="IPR037524">
    <property type="entry name" value="PA14/GLEYA"/>
</dbReference>
<evidence type="ECO:0000259" key="5">
    <source>
        <dbReference type="PROSITE" id="PS51820"/>
    </source>
</evidence>
<dbReference type="SMART" id="SM01217">
    <property type="entry name" value="Fn3_like"/>
    <property type="match status" value="1"/>
</dbReference>
<name>A0ABS9BM32_9BACT</name>
<proteinExistence type="inferred from homology"/>